<dbReference type="Proteomes" id="UP001187192">
    <property type="component" value="Unassembled WGS sequence"/>
</dbReference>
<feature type="compositionally biased region" description="Polar residues" evidence="1">
    <location>
        <begin position="11"/>
        <end position="20"/>
    </location>
</feature>
<sequence length="20" mass="2129">MFELAKAKGAAQSQHIPKSS</sequence>
<evidence type="ECO:0000313" key="2">
    <source>
        <dbReference type="EMBL" id="GMN75143.1"/>
    </source>
</evidence>
<dbReference type="AlphaFoldDB" id="A0AA88EIF2"/>
<feature type="region of interest" description="Disordered" evidence="1">
    <location>
        <begin position="1"/>
        <end position="20"/>
    </location>
</feature>
<keyword evidence="3" id="KW-1185">Reference proteome</keyword>
<name>A0AA88EIF2_FICCA</name>
<accession>A0AA88EIF2</accession>
<gene>
    <name evidence="2" type="ORF">TIFTF001_056736</name>
</gene>
<proteinExistence type="predicted"/>
<organism evidence="2 3">
    <name type="scientific">Ficus carica</name>
    <name type="common">Common fig</name>
    <dbReference type="NCBI Taxonomy" id="3494"/>
    <lineage>
        <taxon>Eukaryota</taxon>
        <taxon>Viridiplantae</taxon>
        <taxon>Streptophyta</taxon>
        <taxon>Embryophyta</taxon>
        <taxon>Tracheophyta</taxon>
        <taxon>Spermatophyta</taxon>
        <taxon>Magnoliopsida</taxon>
        <taxon>eudicotyledons</taxon>
        <taxon>Gunneridae</taxon>
        <taxon>Pentapetalae</taxon>
        <taxon>rosids</taxon>
        <taxon>fabids</taxon>
        <taxon>Rosales</taxon>
        <taxon>Moraceae</taxon>
        <taxon>Ficeae</taxon>
        <taxon>Ficus</taxon>
    </lineage>
</organism>
<reference evidence="2" key="1">
    <citation type="submission" date="2023-07" db="EMBL/GenBank/DDBJ databases">
        <title>draft genome sequence of fig (Ficus carica).</title>
        <authorList>
            <person name="Takahashi T."/>
            <person name="Nishimura K."/>
        </authorList>
    </citation>
    <scope>NUCLEOTIDE SEQUENCE</scope>
</reference>
<protein>
    <submittedName>
        <fullName evidence="2">Uncharacterized protein</fullName>
    </submittedName>
</protein>
<evidence type="ECO:0000313" key="3">
    <source>
        <dbReference type="Proteomes" id="UP001187192"/>
    </source>
</evidence>
<dbReference type="EMBL" id="BTGU01021893">
    <property type="protein sequence ID" value="GMN75143.1"/>
    <property type="molecule type" value="Genomic_DNA"/>
</dbReference>
<comment type="caution">
    <text evidence="2">The sequence shown here is derived from an EMBL/GenBank/DDBJ whole genome shotgun (WGS) entry which is preliminary data.</text>
</comment>
<evidence type="ECO:0000256" key="1">
    <source>
        <dbReference type="SAM" id="MobiDB-lite"/>
    </source>
</evidence>